<dbReference type="InterPro" id="IPR002545">
    <property type="entry name" value="CheW-lke_dom"/>
</dbReference>
<dbReference type="SMART" id="SM00448">
    <property type="entry name" value="REC"/>
    <property type="match status" value="1"/>
</dbReference>
<evidence type="ECO:0000313" key="17">
    <source>
        <dbReference type="Proteomes" id="UP000502549"/>
    </source>
</evidence>
<dbReference type="Gene3D" id="1.20.120.160">
    <property type="entry name" value="HPT domain"/>
    <property type="match status" value="7"/>
</dbReference>
<feature type="domain" description="HPt" evidence="15">
    <location>
        <begin position="1601"/>
        <end position="1708"/>
    </location>
</feature>
<accession>A0A7Z3GT73</accession>
<feature type="modified residue" description="Phosphohistidine" evidence="9">
    <location>
        <position position="1648"/>
    </location>
</feature>
<keyword evidence="6" id="KW-0418">Kinase</keyword>
<dbReference type="CDD" id="cd17546">
    <property type="entry name" value="REC_hyHK_CKI1_RcsC-like"/>
    <property type="match status" value="1"/>
</dbReference>
<evidence type="ECO:0000256" key="9">
    <source>
        <dbReference type="PROSITE-ProRule" id="PRU00110"/>
    </source>
</evidence>
<reference evidence="16 17" key="1">
    <citation type="submission" date="2020-02" db="EMBL/GenBank/DDBJ databases">
        <title>Complete genome sequence of Pseudomonas multiresinivorans ORNL1.</title>
        <authorList>
            <person name="Podar M."/>
        </authorList>
    </citation>
    <scope>NUCLEOTIDE SEQUENCE [LARGE SCALE GENOMIC DNA]</scope>
    <source>
        <strain evidence="17">populi</strain>
    </source>
</reference>
<comment type="catalytic activity">
    <reaction evidence="1">
        <text>ATP + protein L-histidine = ADP + protein N-phospho-L-histidine.</text>
        <dbReference type="EC" id="2.7.13.3"/>
    </reaction>
</comment>
<dbReference type="PROSITE" id="PS50110">
    <property type="entry name" value="RESPONSE_REGULATORY"/>
    <property type="match status" value="1"/>
</dbReference>
<keyword evidence="5" id="KW-0808">Transferase</keyword>
<feature type="domain" description="Response regulatory" evidence="13">
    <location>
        <begin position="2689"/>
        <end position="2805"/>
    </location>
</feature>
<dbReference type="Gene3D" id="3.40.50.2300">
    <property type="match status" value="1"/>
</dbReference>
<evidence type="ECO:0000256" key="3">
    <source>
        <dbReference type="ARBA" id="ARBA00021495"/>
    </source>
</evidence>
<dbReference type="CDD" id="cd16916">
    <property type="entry name" value="HATPase_CheA-like"/>
    <property type="match status" value="1"/>
</dbReference>
<dbReference type="SMART" id="SM00260">
    <property type="entry name" value="CheW"/>
    <property type="match status" value="1"/>
</dbReference>
<dbReference type="PROSITE" id="PS50851">
    <property type="entry name" value="CHEW"/>
    <property type="match status" value="1"/>
</dbReference>
<evidence type="ECO:0000256" key="7">
    <source>
        <dbReference type="ARBA" id="ARBA00023012"/>
    </source>
</evidence>
<dbReference type="GO" id="GO:0000155">
    <property type="term" value="F:phosphorelay sensor kinase activity"/>
    <property type="evidence" value="ECO:0007669"/>
    <property type="project" value="InterPro"/>
</dbReference>
<feature type="modified residue" description="Phosphohistidine" evidence="9">
    <location>
        <position position="1286"/>
    </location>
</feature>
<feature type="domain" description="HPt" evidence="15">
    <location>
        <begin position="1868"/>
        <end position="1968"/>
    </location>
</feature>
<evidence type="ECO:0000259" key="13">
    <source>
        <dbReference type="PROSITE" id="PS50110"/>
    </source>
</evidence>
<dbReference type="EMBL" id="CP048833">
    <property type="protein sequence ID" value="QJP11883.1"/>
    <property type="molecule type" value="Genomic_DNA"/>
</dbReference>
<protein>
    <recommendedName>
        <fullName evidence="3">Chemotaxis protein CheA</fullName>
        <ecNumber evidence="2">2.7.13.3</ecNumber>
    </recommendedName>
</protein>
<evidence type="ECO:0000256" key="2">
    <source>
        <dbReference type="ARBA" id="ARBA00012438"/>
    </source>
</evidence>
<feature type="modified residue" description="Phosphohistidine" evidence="9">
    <location>
        <position position="1119"/>
    </location>
</feature>
<dbReference type="SMART" id="SM00387">
    <property type="entry name" value="HATPase_c"/>
    <property type="match status" value="1"/>
</dbReference>
<evidence type="ECO:0000256" key="10">
    <source>
        <dbReference type="PROSITE-ProRule" id="PRU00169"/>
    </source>
</evidence>
<dbReference type="InterPro" id="IPR004105">
    <property type="entry name" value="CheA-like_dim"/>
</dbReference>
<dbReference type="Pfam" id="PF00072">
    <property type="entry name" value="Response_reg"/>
    <property type="match status" value="1"/>
</dbReference>
<dbReference type="InterPro" id="IPR003594">
    <property type="entry name" value="HATPase_dom"/>
</dbReference>
<dbReference type="EC" id="2.7.13.3" evidence="2"/>
<dbReference type="InterPro" id="IPR036890">
    <property type="entry name" value="HATPase_C_sf"/>
</dbReference>
<dbReference type="InterPro" id="IPR051315">
    <property type="entry name" value="Bact_Chemotaxis_CheA"/>
</dbReference>
<dbReference type="Gene3D" id="3.30.565.10">
    <property type="entry name" value="Histidine kinase-like ATPase, C-terminal domain"/>
    <property type="match status" value="1"/>
</dbReference>
<feature type="modified residue" description="Phosphohistidine" evidence="9">
    <location>
        <position position="2059"/>
    </location>
</feature>
<dbReference type="SUPFAM" id="SSF52172">
    <property type="entry name" value="CheY-like"/>
    <property type="match status" value="1"/>
</dbReference>
<dbReference type="InterPro" id="IPR036641">
    <property type="entry name" value="HPT_dom_sf"/>
</dbReference>
<organism evidence="16 17">
    <name type="scientific">Pseudomonas multiresinivorans</name>
    <dbReference type="NCBI Taxonomy" id="95301"/>
    <lineage>
        <taxon>Bacteria</taxon>
        <taxon>Pseudomonadati</taxon>
        <taxon>Pseudomonadota</taxon>
        <taxon>Gammaproteobacteria</taxon>
        <taxon>Pseudomonadales</taxon>
        <taxon>Pseudomonadaceae</taxon>
        <taxon>Pseudomonas</taxon>
    </lineage>
</organism>
<dbReference type="Pfam" id="PF01627">
    <property type="entry name" value="Hpt"/>
    <property type="match status" value="6"/>
</dbReference>
<keyword evidence="17" id="KW-1185">Reference proteome</keyword>
<feature type="region of interest" description="Disordered" evidence="11">
    <location>
        <begin position="1546"/>
        <end position="1602"/>
    </location>
</feature>
<evidence type="ECO:0000256" key="1">
    <source>
        <dbReference type="ARBA" id="ARBA00000085"/>
    </source>
</evidence>
<name>A0A7Z3GT73_9PSED</name>
<dbReference type="Pfam" id="PF26379">
    <property type="entry name" value="FimL_2nd"/>
    <property type="match status" value="1"/>
</dbReference>
<evidence type="ECO:0000256" key="6">
    <source>
        <dbReference type="ARBA" id="ARBA00022777"/>
    </source>
</evidence>
<evidence type="ECO:0000259" key="14">
    <source>
        <dbReference type="PROSITE" id="PS50851"/>
    </source>
</evidence>
<feature type="compositionally biased region" description="Polar residues" evidence="11">
    <location>
        <begin position="836"/>
        <end position="852"/>
    </location>
</feature>
<dbReference type="InterPro" id="IPR001789">
    <property type="entry name" value="Sig_transdc_resp-reg_receiver"/>
</dbReference>
<sequence>MGDRHDYVALEWVKGEIAETLKQARQALESYVENPQDPTRMGFCLAYIHQVRGTLQMVEFYGAALLAEEMEYLTQALIDGKTSSQSEALEVLMQAILQLPAYLERIQSARRDLPLVVLPLLNDLRTARGEKLLSETSLFSPDLSQSSPVLPVDALARLRTAELPALLRKLRQMLQVALVGVIRNQDLPTNLGYLARVFARLESLCKDAPLGRLWVIASAMIEGLANGSIANGTSVRNLLRQVDREFKRLVDQGADAMNQAAPEELIKNLLFYVAKASDQSPRVRAVKDEYRLDDALPGAALVDEERARLAGPDRDAMRSVVGALCEELVRVKDSLDLFVRSDRSGVNELGSLLAPLKQIADTLAVLGFGQPRKVILDQIEVVSALAHGQRQPNDATLMDVAGALLYVEATLAGMVGPSEEPGSEENVLPTTDVEQIHQVVIKEARNGLELAKDAIIEFIASQWNHEHLARVPELLTQVRGGLAMISQERAAKLLENCNRYIQEQLLVRQAVPDWHSLDTLADAITSVEYYLERLSEDHNTQGDMILDVAEESLDSLGYSLKPRPSILDAEPSAHIPAPLDNPLDEIDVLAAQPLAEPSEAVPVEEVPELAAPVEIADSFEPASFDVAPTEEPAFEQPAELAPTEELAPVDEPVLDLADLDTPQPVADSEESFTFESLEPVVEPVAGEQPALPADFDLPAELEAQPAGEAEASFTFEPLELDSGLPATEPSAEPGGWTLDEATPLAASAELPGATLEPESLSWDIELEPAAPITDTTLADEGWSLDDSHKADSIEFTLETLEEAPAQPLADELSWSLDDALPLTETPRFDEPVQAEPATTEQSWESLDLSGTPSEAPATPELLDDFARLPTLEATPAPVDELTWDMESLTPAGDKPAEEDWFSIDLSQPTAESPAPSLELDESFASLEAVEPAPLATLDDLSFDAQPATDEPSSAETSLASDDNWTLGELSEPTALDAGVDFSLDAPLELEALEPLVEPQAPAVQAEAWSDENIAELDLPEVELPSPPAEPEPVAEAPEKPLSLAEVMAAPVSAINPPAQDVPPSLLPPPADEEPIDEELREVFIEEAGEVLETIGEHLPTWLANTDDRDSLTEIRRAFHTLKGSGRMVRALVIGELAWSIENLLNRVLDRSIAASPAVLQVVQDVVALMPELVEEYAASTQRQRDDVDRLAATAHALAKGQPVPPPGGGLPESAPQVEDITPELAEVEEIAAQAANEGLDESLDPQLLEIFRNEAEAHLETLVGFLADCAQQLPQPVTDDLQRALHTLKGSAHMAGILPIAEIATPLERLVKEFKTNLLQVDLREAELLHAAEGLFRVGLDQLVEGRPLAPIEGSPELLARIAQVHQERLEAAEAKRRGESGEGSGNDPQLIGMFLAEGMDILLDAEDLLRRWREHPQERHELGALYDELETLSRGAQMAELPQMAELADALLAVYGAVRQGRLETGDAFFSAAEAAHEALIGMMDQVAAALQVSARPEQVEALHRLLDAPVPAVQDEPSEDAPEVEFVDLESLTADDFPAEDEEFLVDSRPVDDDNLPDGLSWSPRSDNDGAPRGAADDDDDDVITAETPHAHPAPQQPPRALDEEMVAIFLEEAVDILDNAGQALDQWLASPEGLAALSTLQRDLHTLKGGARMAEIREIGDLSHELESLYEGLLDHRFQHSQPLGDLLRTCHDRLATQLDQLQAGQALTDPADLVQTIRTFRQNPAAGLDAPQALAAQPQLDAAADESEAEGLLETTAPNDADIELELPAEAEPLAASAEELQATDLESTDLESIDLESTELQSEAEPESAAAPEEIDLQSFLEEAEAGIAEEPAAIEPVIAAAAPALEATGVQDSEYELDPDRDQELVEIFLEEGFDILESSSGALTRWMANPDNSVELEALQRDLHTLKGGARMAEIRPIGDLSHELEFLYEGLCGGRLRASPTLFELLQRCHDRLAEMLEAVQQHRRVPGGESLIDAIHRFRANPEEQLSIPSSVSLHAISSQHAAPEGPEADILDIFLEEADDLLEGMEQALGRWDAERENGALDELLRILHTLKGGARLAGQTSLGDLAHDLEQHLGEAQQQGAPWPESLLLDVQSGFEGLQAEVDQLRLHLGEVESAESQFEESIDEEPLAEQPAPVNLPVLPEAIMAAAVPQRLDAPVVLPFVRRAQEAAQEAAARRAPQELVKVPAQLLEGLVNLAGETSIFRGRVEQQVSDVGSTLGEMDATIERVRDQLRRLDTETQAQILSRHQADAERAGYEDFDPLEMDRYSQLQQLSRALFESASDLFDLKETLAAKNRDAETLLLQQARVNTELQEGLMRTRMVPFDRLVPRLRRIVRQVASELGKQVEFVVSNAEGEMDRTVLERIVAPLEHMLRNAVDHGIESGEARRMAGKSEQGTIRLTLGREGGDILLTLADDGAGIRLEAVRRKAIERGLMTDDSELNDHEVLQFILEAGFSTAEKVTQISGRGVGMDVVNSEVKQLGGSMSIQSSVGEGTKFDIRLPFTVSVNRALMVLSGEDLYALPLNTIEGIVRVSPYELEALYEQAAADESGAAPSFEYAGQSYELKYLGDLLNNGQHPKLVGQSLPLPVILVRSADHAVAVQVDALAGSREIVVKSLGAQFAGVSGISGATILGDGRVVVILDLLATIRVLHAQLIQHAPRRQLAGPSVAEIEHQRPTLVMVVDDSVTVRKVTSRLLERNGMNVLTAKDGVDAIAQLQDHKPDIMLLDIEMPRMDGFEVATLVRHDEQLKDLPIIMITSRTGEKHRDRALAIGVNQYLGKPYQESELLENIHKLVKAHV</sequence>
<dbReference type="SMART" id="SM00073">
    <property type="entry name" value="HPT"/>
    <property type="match status" value="5"/>
</dbReference>
<dbReference type="InterPro" id="IPR008207">
    <property type="entry name" value="Sig_transdc_His_kin_Hpt_dom"/>
</dbReference>
<evidence type="ECO:0000259" key="12">
    <source>
        <dbReference type="PROSITE" id="PS50109"/>
    </source>
</evidence>
<dbReference type="PANTHER" id="PTHR43395:SF8">
    <property type="entry name" value="HISTIDINE KINASE"/>
    <property type="match status" value="1"/>
</dbReference>
<dbReference type="Pfam" id="PF02518">
    <property type="entry name" value="HATPase_c"/>
    <property type="match status" value="1"/>
</dbReference>
<dbReference type="FunFam" id="3.30.565.10:FF:000016">
    <property type="entry name" value="Chemotaxis protein CheA, putative"/>
    <property type="match status" value="1"/>
</dbReference>
<gene>
    <name evidence="16" type="ORF">G4G71_00545</name>
</gene>
<proteinExistence type="predicted"/>
<dbReference type="GO" id="GO:0006935">
    <property type="term" value="P:chemotaxis"/>
    <property type="evidence" value="ECO:0007669"/>
    <property type="project" value="InterPro"/>
</dbReference>
<feature type="domain" description="HPt" evidence="15">
    <location>
        <begin position="1240"/>
        <end position="1346"/>
    </location>
</feature>
<dbReference type="Gene3D" id="2.30.30.40">
    <property type="entry name" value="SH3 Domains"/>
    <property type="match status" value="1"/>
</dbReference>
<feature type="modified residue" description="Phosphohistidine" evidence="9">
    <location>
        <position position="1911"/>
    </location>
</feature>
<dbReference type="PROSITE" id="PS50894">
    <property type="entry name" value="HPT"/>
    <property type="match status" value="5"/>
</dbReference>
<feature type="domain" description="CheW-like" evidence="14">
    <location>
        <begin position="2517"/>
        <end position="2663"/>
    </location>
</feature>
<dbReference type="PROSITE" id="PS50109">
    <property type="entry name" value="HIS_KIN"/>
    <property type="match status" value="1"/>
</dbReference>
<evidence type="ECO:0000256" key="8">
    <source>
        <dbReference type="ARBA" id="ARBA00035100"/>
    </source>
</evidence>
<dbReference type="SUPFAM" id="SSF55874">
    <property type="entry name" value="ATPase domain of HSP90 chaperone/DNA topoisomerase II/histidine kinase"/>
    <property type="match status" value="1"/>
</dbReference>
<dbReference type="InterPro" id="IPR011006">
    <property type="entry name" value="CheY-like_superfamily"/>
</dbReference>
<dbReference type="PANTHER" id="PTHR43395">
    <property type="entry name" value="SENSOR HISTIDINE KINASE CHEA"/>
    <property type="match status" value="1"/>
</dbReference>
<dbReference type="SMART" id="SM01231">
    <property type="entry name" value="H-kinase_dim"/>
    <property type="match status" value="1"/>
</dbReference>
<evidence type="ECO:0000256" key="11">
    <source>
        <dbReference type="SAM" id="MobiDB-lite"/>
    </source>
</evidence>
<dbReference type="InterPro" id="IPR036061">
    <property type="entry name" value="CheW-like_dom_sf"/>
</dbReference>
<evidence type="ECO:0000256" key="4">
    <source>
        <dbReference type="ARBA" id="ARBA00022553"/>
    </source>
</evidence>
<dbReference type="PRINTS" id="PR00344">
    <property type="entry name" value="BCTRLSENSOR"/>
</dbReference>
<dbReference type="GO" id="GO:0005737">
    <property type="term" value="C:cytoplasm"/>
    <property type="evidence" value="ECO:0007669"/>
    <property type="project" value="InterPro"/>
</dbReference>
<dbReference type="CDD" id="cd00088">
    <property type="entry name" value="HPT"/>
    <property type="match status" value="5"/>
</dbReference>
<dbReference type="Proteomes" id="UP000502549">
    <property type="component" value="Chromosome"/>
</dbReference>
<feature type="compositionally biased region" description="Polar residues" evidence="11">
    <location>
        <begin position="950"/>
        <end position="963"/>
    </location>
</feature>
<evidence type="ECO:0000259" key="15">
    <source>
        <dbReference type="PROSITE" id="PS50894"/>
    </source>
</evidence>
<dbReference type="Pfam" id="PF01584">
    <property type="entry name" value="CheW"/>
    <property type="match status" value="1"/>
</dbReference>
<feature type="modified residue" description="4-aspartylphosphate" evidence="10">
    <location>
        <position position="2738"/>
    </location>
</feature>
<feature type="domain" description="Histidine kinase" evidence="12">
    <location>
        <begin position="2282"/>
        <end position="2515"/>
    </location>
</feature>
<dbReference type="InterPro" id="IPR004358">
    <property type="entry name" value="Sig_transdc_His_kin-like_C"/>
</dbReference>
<evidence type="ECO:0000313" key="16">
    <source>
        <dbReference type="EMBL" id="QJP11883.1"/>
    </source>
</evidence>
<keyword evidence="7" id="KW-0902">Two-component regulatory system</keyword>
<keyword evidence="4 10" id="KW-0597">Phosphoprotein</keyword>
<feature type="region of interest" description="Disordered" evidence="11">
    <location>
        <begin position="825"/>
        <end position="856"/>
    </location>
</feature>
<dbReference type="SUPFAM" id="SSF47226">
    <property type="entry name" value="Histidine-containing phosphotransfer domain, HPT domain"/>
    <property type="match status" value="8"/>
</dbReference>
<dbReference type="InterPro" id="IPR058661">
    <property type="entry name" value="FimL_2nd"/>
</dbReference>
<feature type="region of interest" description="Disordered" evidence="11">
    <location>
        <begin position="937"/>
        <end position="971"/>
    </location>
</feature>
<evidence type="ECO:0000256" key="5">
    <source>
        <dbReference type="ARBA" id="ARBA00022679"/>
    </source>
</evidence>
<feature type="domain" description="HPt" evidence="15">
    <location>
        <begin position="2013"/>
        <end position="2116"/>
    </location>
</feature>
<dbReference type="RefSeq" id="WP_169942443.1">
    <property type="nucleotide sequence ID" value="NZ_CP048833.1"/>
</dbReference>
<dbReference type="InterPro" id="IPR005467">
    <property type="entry name" value="His_kinase_dom"/>
</dbReference>
<comment type="function">
    <text evidence="8">Involved in the transmission of sensory signals from the chemoreceptors to the flagellar motors. CheA is autophosphorylated; it can transfer its phosphate group to either CheB or CheY.</text>
</comment>
<dbReference type="KEGG" id="pmui:G4G71_00545"/>
<dbReference type="SUPFAM" id="SSF50341">
    <property type="entry name" value="CheW-like"/>
    <property type="match status" value="1"/>
</dbReference>
<feature type="domain" description="HPt" evidence="15">
    <location>
        <begin position="1072"/>
        <end position="1176"/>
    </location>
</feature>